<accession>A0A9Q8TXT5</accession>
<dbReference type="AlphaFoldDB" id="A0A9Q8TXT5"/>
<feature type="domain" description="Beta-lactamase-related" evidence="2">
    <location>
        <begin position="41"/>
        <end position="301"/>
    </location>
</feature>
<dbReference type="EMBL" id="CP097966">
    <property type="protein sequence ID" value="URQ62859.1"/>
    <property type="molecule type" value="Genomic_DNA"/>
</dbReference>
<dbReference type="Gene3D" id="3.40.710.10">
    <property type="entry name" value="DD-peptidase/beta-lactamase superfamily"/>
    <property type="match status" value="1"/>
</dbReference>
<dbReference type="SUPFAM" id="SSF56601">
    <property type="entry name" value="beta-lactamase/transpeptidase-like"/>
    <property type="match status" value="1"/>
</dbReference>
<dbReference type="InterPro" id="IPR001466">
    <property type="entry name" value="Beta-lactam-related"/>
</dbReference>
<reference evidence="3" key="1">
    <citation type="submission" date="2022-05" db="EMBL/GenBank/DDBJ databases">
        <title>Single-amplified genomics reveal most streamlined microbe among free-living bacteria.</title>
        <authorList>
            <person name="Roda-Garcia J."/>
            <person name="Haro-Moreno J.M."/>
            <person name="Rodriguez-Valera F."/>
            <person name="Almagro-Moreno S."/>
            <person name="Lopez-Perez M."/>
        </authorList>
    </citation>
    <scope>NUCLEOTIDE SEQUENCE</scope>
    <source>
        <strain evidence="3">TMED112-D2-2</strain>
    </source>
</reference>
<dbReference type="InterPro" id="IPR050789">
    <property type="entry name" value="Diverse_Enzym_Activities"/>
</dbReference>
<dbReference type="Pfam" id="PF00144">
    <property type="entry name" value="Beta-lactamase"/>
    <property type="match status" value="1"/>
</dbReference>
<evidence type="ECO:0000256" key="1">
    <source>
        <dbReference type="SAM" id="MobiDB-lite"/>
    </source>
</evidence>
<feature type="compositionally biased region" description="Acidic residues" evidence="1">
    <location>
        <begin position="335"/>
        <end position="344"/>
    </location>
</feature>
<dbReference type="InterPro" id="IPR012338">
    <property type="entry name" value="Beta-lactam/transpept-like"/>
</dbReference>
<name>A0A9Q8TXT5_9GAMM</name>
<dbReference type="PANTHER" id="PTHR43283">
    <property type="entry name" value="BETA-LACTAMASE-RELATED"/>
    <property type="match status" value="1"/>
</dbReference>
<keyword evidence="4" id="KW-1185">Reference proteome</keyword>
<organism evidence="3 4">
    <name type="scientific">SAR86 cluster bacterium</name>
    <dbReference type="NCBI Taxonomy" id="2030880"/>
    <lineage>
        <taxon>Bacteria</taxon>
        <taxon>Pseudomonadati</taxon>
        <taxon>Pseudomonadota</taxon>
        <taxon>Gammaproteobacteria</taxon>
        <taxon>SAR86 cluster</taxon>
    </lineage>
</organism>
<dbReference type="PANTHER" id="PTHR43283:SF7">
    <property type="entry name" value="BETA-LACTAMASE-RELATED DOMAIN-CONTAINING PROTEIN"/>
    <property type="match status" value="1"/>
</dbReference>
<protein>
    <submittedName>
        <fullName evidence="3">Beta-lactamase family protein</fullName>
    </submittedName>
</protein>
<feature type="region of interest" description="Disordered" evidence="1">
    <location>
        <begin position="335"/>
        <end position="355"/>
    </location>
</feature>
<proteinExistence type="predicted"/>
<dbReference type="Proteomes" id="UP001056381">
    <property type="component" value="Chromosome"/>
</dbReference>
<gene>
    <name evidence="3" type="ORF">M9B40_03800</name>
</gene>
<evidence type="ECO:0000313" key="3">
    <source>
        <dbReference type="EMBL" id="URQ62859.1"/>
    </source>
</evidence>
<evidence type="ECO:0000313" key="4">
    <source>
        <dbReference type="Proteomes" id="UP001056381"/>
    </source>
</evidence>
<sequence>MLKNKFLYLLIFSTTLLGQEINKETLSQLEEMIMSDPATQALIVSHKGEIVLESYGEEDSREDFVTSQSIAKAFYASLFGVAIKKGLIESLDEPIKNYLSEWENDERGNITIRNLLEMKSGLYRTESWNEEMFLSRDNLAFALEVELEDKPGDIYKYNNVNTALLGPVIEEIFDASPHDVLVNEILNPIGISEYGLWKDHTLRDVTFHGIDMTPRDFVKFGELIAQDGNWDDKQLIDKNYVINSTQPISKGDGEYYGMHWAVRKIADDKKLLCMEGFNGQYLFVIPEHDLVVVKFTKYSHNRDNGYVISFGPLDYLLWLPFSWLKAIGEAFAGEEEETSAESDDGGINMPATMSQKDKFNCPNTSTDKCPPVQRIQNLVFGLTEANPS</sequence>
<evidence type="ECO:0000259" key="2">
    <source>
        <dbReference type="Pfam" id="PF00144"/>
    </source>
</evidence>